<feature type="domain" description="Thiamine pyrophosphate enzyme N-terminal TPP-binding" evidence="7">
    <location>
        <begin position="3"/>
        <end position="106"/>
    </location>
</feature>
<dbReference type="GO" id="GO:0003984">
    <property type="term" value="F:acetolactate synthase activity"/>
    <property type="evidence" value="ECO:0007669"/>
    <property type="project" value="TreeGrafter"/>
</dbReference>
<dbReference type="InterPro" id="IPR029061">
    <property type="entry name" value="THDP-binding"/>
</dbReference>
<feature type="domain" description="Thiamine pyrophosphate enzyme central" evidence="5">
    <location>
        <begin position="183"/>
        <end position="313"/>
    </location>
</feature>
<evidence type="ECO:0000259" key="7">
    <source>
        <dbReference type="Pfam" id="PF02776"/>
    </source>
</evidence>
<dbReference type="GO" id="GO:0000287">
    <property type="term" value="F:magnesium ion binding"/>
    <property type="evidence" value="ECO:0007669"/>
    <property type="project" value="InterPro"/>
</dbReference>
<evidence type="ECO:0000313" key="8">
    <source>
        <dbReference type="EMBL" id="HJF15610.1"/>
    </source>
</evidence>
<feature type="region of interest" description="Disordered" evidence="4">
    <location>
        <begin position="331"/>
        <end position="354"/>
    </location>
</feature>
<gene>
    <name evidence="8" type="ORF">K8V32_12585</name>
</gene>
<name>A0A921FPM5_9MICC</name>
<dbReference type="Gene3D" id="3.40.50.970">
    <property type="match status" value="2"/>
</dbReference>
<evidence type="ECO:0000256" key="3">
    <source>
        <dbReference type="RuleBase" id="RU362132"/>
    </source>
</evidence>
<feature type="compositionally biased region" description="Basic and acidic residues" evidence="4">
    <location>
        <begin position="332"/>
        <end position="354"/>
    </location>
</feature>
<dbReference type="RefSeq" id="WP_303908038.1">
    <property type="nucleotide sequence ID" value="NZ_DYXC01000143.1"/>
</dbReference>
<dbReference type="GO" id="GO:0030976">
    <property type="term" value="F:thiamine pyrophosphate binding"/>
    <property type="evidence" value="ECO:0007669"/>
    <property type="project" value="InterPro"/>
</dbReference>
<dbReference type="GO" id="GO:0009097">
    <property type="term" value="P:isoleucine biosynthetic process"/>
    <property type="evidence" value="ECO:0007669"/>
    <property type="project" value="TreeGrafter"/>
</dbReference>
<dbReference type="AlphaFoldDB" id="A0A921FPM5"/>
<dbReference type="CDD" id="cd00568">
    <property type="entry name" value="TPP_enzymes"/>
    <property type="match status" value="1"/>
</dbReference>
<comment type="caution">
    <text evidence="8">The sequence shown here is derived from an EMBL/GenBank/DDBJ whole genome shotgun (WGS) entry which is preliminary data.</text>
</comment>
<evidence type="ECO:0000256" key="2">
    <source>
        <dbReference type="ARBA" id="ARBA00023052"/>
    </source>
</evidence>
<dbReference type="InterPro" id="IPR012001">
    <property type="entry name" value="Thiamin_PyroP_enz_TPP-bd_dom"/>
</dbReference>
<evidence type="ECO:0000259" key="5">
    <source>
        <dbReference type="Pfam" id="PF00205"/>
    </source>
</evidence>
<dbReference type="Proteomes" id="UP000703315">
    <property type="component" value="Unassembled WGS sequence"/>
</dbReference>
<dbReference type="Pfam" id="PF00205">
    <property type="entry name" value="TPP_enzyme_M"/>
    <property type="match status" value="1"/>
</dbReference>
<evidence type="ECO:0000313" key="9">
    <source>
        <dbReference type="Proteomes" id="UP000703315"/>
    </source>
</evidence>
<dbReference type="Pfam" id="PF02775">
    <property type="entry name" value="TPP_enzyme_C"/>
    <property type="match status" value="1"/>
</dbReference>
<dbReference type="InterPro" id="IPR012000">
    <property type="entry name" value="Thiamin_PyroP_enz_cen_dom"/>
</dbReference>
<reference evidence="8" key="1">
    <citation type="journal article" date="2021" name="PeerJ">
        <title>Extensive microbial diversity within the chicken gut microbiome revealed by metagenomics and culture.</title>
        <authorList>
            <person name="Gilroy R."/>
            <person name="Ravi A."/>
            <person name="Getino M."/>
            <person name="Pursley I."/>
            <person name="Horton D.L."/>
            <person name="Alikhan N.F."/>
            <person name="Baker D."/>
            <person name="Gharbi K."/>
            <person name="Hall N."/>
            <person name="Watson M."/>
            <person name="Adriaenssens E.M."/>
            <person name="Foster-Nyarko E."/>
            <person name="Jarju S."/>
            <person name="Secka A."/>
            <person name="Antonio M."/>
            <person name="Oren A."/>
            <person name="Chaudhuri R.R."/>
            <person name="La Ragione R."/>
            <person name="Hildebrand F."/>
            <person name="Pallen M.J."/>
        </authorList>
    </citation>
    <scope>NUCLEOTIDE SEQUENCE</scope>
    <source>
        <strain evidence="8">ChiHjej13B12-14962</strain>
    </source>
</reference>
<feature type="domain" description="Thiamine pyrophosphate enzyme TPP-binding" evidence="6">
    <location>
        <begin position="378"/>
        <end position="524"/>
    </location>
</feature>
<organism evidence="8 9">
    <name type="scientific">Enteractinococcus helveticum</name>
    <dbReference type="NCBI Taxonomy" id="1837282"/>
    <lineage>
        <taxon>Bacteria</taxon>
        <taxon>Bacillati</taxon>
        <taxon>Actinomycetota</taxon>
        <taxon>Actinomycetes</taxon>
        <taxon>Micrococcales</taxon>
        <taxon>Micrococcaceae</taxon>
    </lineage>
</organism>
<dbReference type="PANTHER" id="PTHR18968">
    <property type="entry name" value="THIAMINE PYROPHOSPHATE ENZYMES"/>
    <property type="match status" value="1"/>
</dbReference>
<reference evidence="8" key="2">
    <citation type="submission" date="2021-09" db="EMBL/GenBank/DDBJ databases">
        <authorList>
            <person name="Gilroy R."/>
        </authorList>
    </citation>
    <scope>NUCLEOTIDE SEQUENCE</scope>
    <source>
        <strain evidence="8">ChiHjej13B12-14962</strain>
    </source>
</reference>
<proteinExistence type="inferred from homology"/>
<evidence type="ECO:0000256" key="1">
    <source>
        <dbReference type="ARBA" id="ARBA00007812"/>
    </source>
</evidence>
<dbReference type="GO" id="GO:0050660">
    <property type="term" value="F:flavin adenine dinucleotide binding"/>
    <property type="evidence" value="ECO:0007669"/>
    <property type="project" value="TreeGrafter"/>
</dbReference>
<dbReference type="Pfam" id="PF02776">
    <property type="entry name" value="TPP_enzyme_N"/>
    <property type="match status" value="1"/>
</dbReference>
<dbReference type="PANTHER" id="PTHR18968:SF13">
    <property type="entry name" value="ACETOLACTATE SYNTHASE CATALYTIC SUBUNIT, MITOCHONDRIAL"/>
    <property type="match status" value="1"/>
</dbReference>
<accession>A0A921FPM5</accession>
<evidence type="ECO:0000259" key="6">
    <source>
        <dbReference type="Pfam" id="PF02775"/>
    </source>
</evidence>
<dbReference type="SUPFAM" id="SSF52518">
    <property type="entry name" value="Thiamin diphosphate-binding fold (THDP-binding)"/>
    <property type="match status" value="2"/>
</dbReference>
<dbReference type="InterPro" id="IPR011766">
    <property type="entry name" value="TPP_enzyme_TPP-bd"/>
</dbReference>
<protein>
    <submittedName>
        <fullName evidence="8">Thiamine pyrophosphate-dependent enzyme</fullName>
    </submittedName>
</protein>
<dbReference type="GO" id="GO:0009099">
    <property type="term" value="P:L-valine biosynthetic process"/>
    <property type="evidence" value="ECO:0007669"/>
    <property type="project" value="TreeGrafter"/>
</dbReference>
<dbReference type="EMBL" id="DYXC01000143">
    <property type="protein sequence ID" value="HJF15610.1"/>
    <property type="molecule type" value="Genomic_DNA"/>
</dbReference>
<dbReference type="SUPFAM" id="SSF52467">
    <property type="entry name" value="DHS-like NAD/FAD-binding domain"/>
    <property type="match status" value="1"/>
</dbReference>
<dbReference type="CDD" id="cd07035">
    <property type="entry name" value="TPP_PYR_POX_like"/>
    <property type="match status" value="1"/>
</dbReference>
<keyword evidence="2 3" id="KW-0786">Thiamine pyrophosphate</keyword>
<dbReference type="Gene3D" id="3.40.50.1220">
    <property type="entry name" value="TPP-binding domain"/>
    <property type="match status" value="1"/>
</dbReference>
<dbReference type="GO" id="GO:0005948">
    <property type="term" value="C:acetolactate synthase complex"/>
    <property type="evidence" value="ECO:0007669"/>
    <property type="project" value="TreeGrafter"/>
</dbReference>
<dbReference type="InterPro" id="IPR029035">
    <property type="entry name" value="DHS-like_NAD/FAD-binding_dom"/>
</dbReference>
<sequence>MSTVSEVVAGVVAEYVTDVFALMGNGNAYFTDALARQQKVRTTGLRHEAGTVASADAYYRVSRNMAVATTTFGPGYTNTVTPLAEAVQSRTPMVFVVGDQPTTGARPWDIDQTGIAENVGAVTMIVNQINPGQQTVDAFQTAWQQRVPVVLFIPHDIGPEPAQPEPDLVVKPLPPVDSTTPDVTEALGLLSTAKRPLILAGRGAREASGVLGKLADRLGALTVATAPARGIFSGRPFDLGVCGGFASESSSALIRSADVVLVVGAGLNQFTTAFGTQFHDETVLIQVDLAEAQTHPRVNVFYQADATDVVTALLTELANHPVPATPWNGQAEHARESQLNFDRDTGTGQAEDGRLDPRTAMHRLNTILPTNRQVVSDGGHFIGWSSYYLDLPASDSLTLVGTQYQAIGLGLPSAVGAARGRPDTTVVVATGDGGGVMGLPDLHALVHTAASAVVLVFNDACYGAEIHQYGSQGLDEQIMEIEQIDFATVAQGFGAQGVVINTVNDLDQVQQWVRDGAHGTLVVDMRISRNVVAPYIQEIIELTIKR</sequence>
<dbReference type="InterPro" id="IPR045229">
    <property type="entry name" value="TPP_enz"/>
</dbReference>
<evidence type="ECO:0000256" key="4">
    <source>
        <dbReference type="SAM" id="MobiDB-lite"/>
    </source>
</evidence>
<comment type="similarity">
    <text evidence="1 3">Belongs to the TPP enzyme family.</text>
</comment>